<dbReference type="RefSeq" id="WP_176947119.1">
    <property type="nucleotide sequence ID" value="NZ_FNCC01000023.1"/>
</dbReference>
<dbReference type="AlphaFoldDB" id="A0A1G8CNT9"/>
<protein>
    <submittedName>
        <fullName evidence="3">Uncharacterized conserved protein</fullName>
    </submittedName>
</protein>
<evidence type="ECO:0000313" key="3">
    <source>
        <dbReference type="EMBL" id="SDH47054.1"/>
    </source>
</evidence>
<comment type="similarity">
    <text evidence="1">Belongs to the YciI family.</text>
</comment>
<reference evidence="4" key="1">
    <citation type="submission" date="2016-10" db="EMBL/GenBank/DDBJ databases">
        <authorList>
            <person name="Varghese N."/>
            <person name="Submissions S."/>
        </authorList>
    </citation>
    <scope>NUCLEOTIDE SEQUENCE [LARGE SCALE GENOMIC DNA]</scope>
    <source>
        <strain evidence="4">CGMCC 4.3506</strain>
    </source>
</reference>
<dbReference type="SUPFAM" id="SSF54909">
    <property type="entry name" value="Dimeric alpha+beta barrel"/>
    <property type="match status" value="1"/>
</dbReference>
<accession>A0A1G8CNT9</accession>
<evidence type="ECO:0000313" key="4">
    <source>
        <dbReference type="Proteomes" id="UP000199623"/>
    </source>
</evidence>
<sequence>MAKYMILIYGDAEQWDSMTGEQWEAHNAGHAAFAAKAGTRVLDGRQLEPVPTATSLRADARGQVHTTDGPFLETKEGLGGYYLVEAADLDEVLELARLLPELNHTHSGLEIRPVVEHG</sequence>
<dbReference type="STRING" id="200378.SAMN05216553_12349"/>
<dbReference type="Gene3D" id="3.30.70.1060">
    <property type="entry name" value="Dimeric alpha+beta barrel"/>
    <property type="match status" value="1"/>
</dbReference>
<dbReference type="PANTHER" id="PTHR35174:SF3">
    <property type="entry name" value="BLL7171 PROTEIN"/>
    <property type="match status" value="1"/>
</dbReference>
<dbReference type="InterPro" id="IPR005545">
    <property type="entry name" value="YCII"/>
</dbReference>
<name>A0A1G8CNT9_9PSEU</name>
<proteinExistence type="inferred from homology"/>
<organism evidence="3 4">
    <name type="scientific">Lentzea fradiae</name>
    <dbReference type="NCBI Taxonomy" id="200378"/>
    <lineage>
        <taxon>Bacteria</taxon>
        <taxon>Bacillati</taxon>
        <taxon>Actinomycetota</taxon>
        <taxon>Actinomycetes</taxon>
        <taxon>Pseudonocardiales</taxon>
        <taxon>Pseudonocardiaceae</taxon>
        <taxon>Lentzea</taxon>
    </lineage>
</organism>
<feature type="domain" description="YCII-related" evidence="2">
    <location>
        <begin position="3"/>
        <end position="116"/>
    </location>
</feature>
<gene>
    <name evidence="3" type="ORF">SAMN05216553_12349</name>
</gene>
<dbReference type="Proteomes" id="UP000199623">
    <property type="component" value="Unassembled WGS sequence"/>
</dbReference>
<dbReference type="EMBL" id="FNCC01000023">
    <property type="protein sequence ID" value="SDH47054.1"/>
    <property type="molecule type" value="Genomic_DNA"/>
</dbReference>
<dbReference type="PANTHER" id="PTHR35174">
    <property type="entry name" value="BLL7171 PROTEIN-RELATED"/>
    <property type="match status" value="1"/>
</dbReference>
<keyword evidence="4" id="KW-1185">Reference proteome</keyword>
<evidence type="ECO:0000259" key="2">
    <source>
        <dbReference type="Pfam" id="PF03795"/>
    </source>
</evidence>
<dbReference type="Pfam" id="PF03795">
    <property type="entry name" value="YCII"/>
    <property type="match status" value="1"/>
</dbReference>
<dbReference type="InterPro" id="IPR011008">
    <property type="entry name" value="Dimeric_a/b-barrel"/>
</dbReference>
<evidence type="ECO:0000256" key="1">
    <source>
        <dbReference type="ARBA" id="ARBA00007689"/>
    </source>
</evidence>